<reference evidence="1" key="2">
    <citation type="submission" date="2013-10" db="EMBL/GenBank/DDBJ databases">
        <authorList>
            <person name="Aslett M."/>
        </authorList>
    </citation>
    <scope>NUCLEOTIDE SEQUENCE</scope>
    <source>
        <strain evidence="1">Houghton</strain>
    </source>
</reference>
<name>U6GKS6_EIMAC</name>
<dbReference type="OrthoDB" id="77656at2759"/>
<evidence type="ECO:0000313" key="2">
    <source>
        <dbReference type="Proteomes" id="UP000018050"/>
    </source>
</evidence>
<dbReference type="AlphaFoldDB" id="U6GKS6"/>
<dbReference type="VEuPathDB" id="ToxoDB:EAH_00055670"/>
<dbReference type="PANTHER" id="PTHR34126:SF1">
    <property type="entry name" value="PEROXISOME BIOGENESIS PROTEIN 22"/>
    <property type="match status" value="1"/>
</dbReference>
<dbReference type="GeneID" id="25273637"/>
<dbReference type="GO" id="GO:0007031">
    <property type="term" value="P:peroxisome organization"/>
    <property type="evidence" value="ECO:0007669"/>
    <property type="project" value="InterPro"/>
</dbReference>
<proteinExistence type="predicted"/>
<dbReference type="Pfam" id="PF22978">
    <property type="entry name" value="HAD_Pex22"/>
    <property type="match status" value="1"/>
</dbReference>
<gene>
    <name evidence="1" type="ORF">EAH_00055670</name>
</gene>
<evidence type="ECO:0000313" key="1">
    <source>
        <dbReference type="EMBL" id="CDI80775.1"/>
    </source>
</evidence>
<protein>
    <submittedName>
        <fullName evidence="1">Uncharacterized protein</fullName>
    </submittedName>
</protein>
<dbReference type="RefSeq" id="XP_013249307.1">
    <property type="nucleotide sequence ID" value="XM_013393853.1"/>
</dbReference>
<dbReference type="OMA" id="HRVMFCS"/>
<dbReference type="InterPro" id="IPR037485">
    <property type="entry name" value="PEX22"/>
</dbReference>
<dbReference type="EMBL" id="HG671324">
    <property type="protein sequence ID" value="CDI80775.1"/>
    <property type="molecule type" value="Genomic_DNA"/>
</dbReference>
<reference evidence="1" key="1">
    <citation type="submission" date="2013-10" db="EMBL/GenBank/DDBJ databases">
        <title>Genomic analysis of the causative agents of coccidiosis in chickens.</title>
        <authorList>
            <person name="Reid A.J."/>
            <person name="Blake D."/>
            <person name="Billington K."/>
            <person name="Browne H."/>
            <person name="Dunn M."/>
            <person name="Hung S."/>
            <person name="Kawahara F."/>
            <person name="Miranda-Saavedra D."/>
            <person name="Mourier T."/>
            <person name="Nagra H."/>
            <person name="Otto T.D."/>
            <person name="Rawlings N."/>
            <person name="Sanchez A."/>
            <person name="Sanders M."/>
            <person name="Subramaniam C."/>
            <person name="Tay Y."/>
            <person name="Dear P."/>
            <person name="Doerig C."/>
            <person name="Gruber A."/>
            <person name="Parkinson J."/>
            <person name="Shirley M."/>
            <person name="Wan K.L."/>
            <person name="Berriman M."/>
            <person name="Tomley F."/>
            <person name="Pain A."/>
        </authorList>
    </citation>
    <scope>NUCLEOTIDE SEQUENCE</scope>
    <source>
        <strain evidence="1">Houghton</strain>
    </source>
</reference>
<keyword evidence="2" id="KW-1185">Reference proteome</keyword>
<accession>U6GKS6</accession>
<dbReference type="Proteomes" id="UP000018050">
    <property type="component" value="Unassembled WGS sequence"/>
</dbReference>
<organism evidence="1 2">
    <name type="scientific">Eimeria acervulina</name>
    <name type="common">Coccidian parasite</name>
    <dbReference type="NCBI Taxonomy" id="5801"/>
    <lineage>
        <taxon>Eukaryota</taxon>
        <taxon>Sar</taxon>
        <taxon>Alveolata</taxon>
        <taxon>Apicomplexa</taxon>
        <taxon>Conoidasida</taxon>
        <taxon>Coccidia</taxon>
        <taxon>Eucoccidiorida</taxon>
        <taxon>Eimeriorina</taxon>
        <taxon>Eimeriidae</taxon>
        <taxon>Eimeria</taxon>
    </lineage>
</organism>
<sequence>MFEGGVRGCVSFLNRKKNVVSLNLRGVDSDAEEKLVLNLLEECGAFSAGLAKHRVMFCSTQNGAVAMIRQLQPHVHIEDDAFIAEQLNGKVRAVCSPQDGLQQCVDVMEGDGARGQ</sequence>
<dbReference type="PANTHER" id="PTHR34126">
    <property type="entry name" value="PEROXISOME BIOGENESIS PROTEIN 22"/>
    <property type="match status" value="1"/>
</dbReference>